<proteinExistence type="predicted"/>
<keyword evidence="5" id="KW-1185">Reference proteome</keyword>
<dbReference type="PANTHER" id="PTHR30329:SF21">
    <property type="entry name" value="LIPOPROTEIN YIAD-RELATED"/>
    <property type="match status" value="1"/>
</dbReference>
<dbReference type="PROSITE" id="PS51257">
    <property type="entry name" value="PROKAR_LIPOPROTEIN"/>
    <property type="match status" value="1"/>
</dbReference>
<dbReference type="PROSITE" id="PS51123">
    <property type="entry name" value="OMPA_2"/>
    <property type="match status" value="1"/>
</dbReference>
<reference evidence="5" key="1">
    <citation type="submission" date="2016-10" db="EMBL/GenBank/DDBJ databases">
        <authorList>
            <person name="Varghese N."/>
            <person name="Submissions S."/>
        </authorList>
    </citation>
    <scope>NUCLEOTIDE SEQUENCE [LARGE SCALE GENOMIC DNA]</scope>
    <source>
        <strain evidence="5">DSM 26348</strain>
    </source>
</reference>
<evidence type="ECO:0000256" key="2">
    <source>
        <dbReference type="SAM" id="Coils"/>
    </source>
</evidence>
<dbReference type="AlphaFoldDB" id="A0A1I3NPM5"/>
<dbReference type="PANTHER" id="PTHR30329">
    <property type="entry name" value="STATOR ELEMENT OF FLAGELLAR MOTOR COMPLEX"/>
    <property type="match status" value="1"/>
</dbReference>
<gene>
    <name evidence="4" type="ORF">SAMN05421753_115162</name>
</gene>
<evidence type="ECO:0000313" key="4">
    <source>
        <dbReference type="EMBL" id="SFJ11268.1"/>
    </source>
</evidence>
<feature type="coiled-coil region" evidence="2">
    <location>
        <begin position="58"/>
        <end position="106"/>
    </location>
</feature>
<accession>A0A1I3NPM5</accession>
<sequence>MPKDMRKKLFILLALGSLTGCHCLCPRWQLRQSQLRAYQAYNQSQMLASELGQSQQMASQLSTEKQLAEARAAELQRNLSVANERLNNLAQERTKLHDEYKHLLTNMPAPGNSLTNKHFEDLCRKYPQFEFDPITGVSRFNADIVFDSGSNQLTPEGLRTLQEFARIMNDGDARQFNVLVVGHTDDEPVVQPTTRAKHETNWELSAHRATAVVRQLGKYGVSEPRMGVAGYNMYQPAVPNTNDGMRSKNRRVELFVLAPDASIAGRDSNVSQR</sequence>
<dbReference type="RefSeq" id="WP_092053644.1">
    <property type="nucleotide sequence ID" value="NZ_FOQD01000015.1"/>
</dbReference>
<dbReference type="InterPro" id="IPR050330">
    <property type="entry name" value="Bact_OuterMem_StrucFunc"/>
</dbReference>
<evidence type="ECO:0000256" key="1">
    <source>
        <dbReference type="PROSITE-ProRule" id="PRU00473"/>
    </source>
</evidence>
<name>A0A1I3NPM5_9PLAN</name>
<dbReference type="EMBL" id="FOQD01000015">
    <property type="protein sequence ID" value="SFJ11268.1"/>
    <property type="molecule type" value="Genomic_DNA"/>
</dbReference>
<evidence type="ECO:0000259" key="3">
    <source>
        <dbReference type="PROSITE" id="PS51123"/>
    </source>
</evidence>
<dbReference type="SUPFAM" id="SSF103088">
    <property type="entry name" value="OmpA-like"/>
    <property type="match status" value="1"/>
</dbReference>
<keyword evidence="1" id="KW-0472">Membrane</keyword>
<organism evidence="4 5">
    <name type="scientific">Planctomicrobium piriforme</name>
    <dbReference type="NCBI Taxonomy" id="1576369"/>
    <lineage>
        <taxon>Bacteria</taxon>
        <taxon>Pseudomonadati</taxon>
        <taxon>Planctomycetota</taxon>
        <taxon>Planctomycetia</taxon>
        <taxon>Planctomycetales</taxon>
        <taxon>Planctomycetaceae</taxon>
        <taxon>Planctomicrobium</taxon>
    </lineage>
</organism>
<dbReference type="InterPro" id="IPR036737">
    <property type="entry name" value="OmpA-like_sf"/>
</dbReference>
<dbReference type="STRING" id="1576369.SAMN05421753_115162"/>
<feature type="domain" description="OmpA-like" evidence="3">
    <location>
        <begin position="133"/>
        <end position="260"/>
    </location>
</feature>
<keyword evidence="2" id="KW-0175">Coiled coil</keyword>
<dbReference type="CDD" id="cd07185">
    <property type="entry name" value="OmpA_C-like"/>
    <property type="match status" value="1"/>
</dbReference>
<protein>
    <submittedName>
        <fullName evidence="4">Chemotaxis protein MotB</fullName>
    </submittedName>
</protein>
<dbReference type="Pfam" id="PF00691">
    <property type="entry name" value="OmpA"/>
    <property type="match status" value="1"/>
</dbReference>
<evidence type="ECO:0000313" key="5">
    <source>
        <dbReference type="Proteomes" id="UP000199518"/>
    </source>
</evidence>
<dbReference type="OrthoDB" id="9815217at2"/>
<dbReference type="Proteomes" id="UP000199518">
    <property type="component" value="Unassembled WGS sequence"/>
</dbReference>
<dbReference type="Gene3D" id="3.30.1330.60">
    <property type="entry name" value="OmpA-like domain"/>
    <property type="match status" value="1"/>
</dbReference>
<dbReference type="GO" id="GO:0016020">
    <property type="term" value="C:membrane"/>
    <property type="evidence" value="ECO:0007669"/>
    <property type="project" value="UniProtKB-UniRule"/>
</dbReference>
<dbReference type="InterPro" id="IPR006665">
    <property type="entry name" value="OmpA-like"/>
</dbReference>